<comment type="caution">
    <text evidence="1">The sequence shown here is derived from an EMBL/GenBank/DDBJ whole genome shotgun (WGS) entry which is preliminary data.</text>
</comment>
<dbReference type="Proteomes" id="UP001489719">
    <property type="component" value="Unassembled WGS sequence"/>
</dbReference>
<proteinExistence type="predicted"/>
<organism evidence="1 2">
    <name type="scientific">Lipomyces orientalis</name>
    <dbReference type="NCBI Taxonomy" id="1233043"/>
    <lineage>
        <taxon>Eukaryota</taxon>
        <taxon>Fungi</taxon>
        <taxon>Dikarya</taxon>
        <taxon>Ascomycota</taxon>
        <taxon>Saccharomycotina</taxon>
        <taxon>Lipomycetes</taxon>
        <taxon>Lipomycetales</taxon>
        <taxon>Lipomycetaceae</taxon>
        <taxon>Lipomyces</taxon>
    </lineage>
</organism>
<evidence type="ECO:0000313" key="2">
    <source>
        <dbReference type="Proteomes" id="UP001489719"/>
    </source>
</evidence>
<accession>A0ACC3TPG5</accession>
<dbReference type="EMBL" id="MU970074">
    <property type="protein sequence ID" value="KAK9322590.1"/>
    <property type="molecule type" value="Genomic_DNA"/>
</dbReference>
<gene>
    <name evidence="1" type="ORF">V1517DRAFT_260009</name>
</gene>
<evidence type="ECO:0000313" key="1">
    <source>
        <dbReference type="EMBL" id="KAK9322590.1"/>
    </source>
</evidence>
<keyword evidence="2" id="KW-1185">Reference proteome</keyword>
<sequence>MAADPDVVEGVTENPDVPAVPESESNGDLRHRRLRWASTRHPNGRPRRNSRLHRLSIGARFRRHSTASERITNEIASTGENKGDDGEVPASSLPHRRVYVNLPLPPTDLDENGQPLTQYPRNKTRSAKYTPLTFVPKNLYVQFHNVANIYFLFIVILSIFPIFGASNPGLGAVPIIVIVTVTAIKDAIEDYRRTVLDLELNNSPTQLLAHWHNPNVSEDNVSLWRRFKKASTRVSIRILRFLKRSFGGKKRRREMDAKDQRRRENEAADDDQFSDTDIGRTMTMATIQSEFTDHRISESFQMHEIRRSHDVAPVYENPFGNDMTTIPEYRRPSIDLTHGNVMDYTKDIAGTARFKRSFWKSVRVGDFVRIRNDDEIPADVVILSTSDSDGACYVETKNLDGETNLKVRQAVRCGAHIKHSRDCERASFIIESEAPHPNLYSYSGVLRWSQRNPADRSAPPQEMAEPITINNLLLRGCTLRNTQWVIGIVMFTGEETKIMLNAGETPSKRSRIARELNINVLYNFVILFIICFVSGVIEGIEWGKTDNTIQWFEFGSIGGRPSIDGLVTFWTAVILFQNLVPISLWISIEIIKTIQAFFIWSDTYMYYEPIDYPCTPKSWNISDDLGQIEYVFSDKTGTLTQNVMELKKVTVNGVSYGEAYTEAMAGIQKRQGLNAEVEGAKALRQIAISRETMLQDLQMIHKNPYLNPDKMTFVAPQYIADLKGASGQAQAQATHNFMMALALCHSVLTERVSEDPPVLEFKAQSPDEAALVGTARDVGFTLVDRTQRGVILDVQGHVQEYPVLTTLEFNSTRKRMSAIVRMPEDNRIVLFCKGADSVIYSRLRKDGQDDLKESTAQHLEVFANEGLRTLCIAQRVLTEEEYKLWSEEYDEAAAALVNREEKMEIAADRIERELTLLGGTAIEDRLQDGVPDAISLLAQAGIKLWVLTGDRVETAINIGFSCNILNTEMELIVMQVSAEGGLAEAEQKIMEYMDQYFELKGTVEELEAAKIDHSPPEPTHALIIDGEALKLVLDESLKMRFLLLCKQCKSILCCRVSPAQKAAVVKMVKNGLDVMTLAIGDGANDVAMIQAADIGVGIAGEEGRQAVMSSDYAIGQFRFLSRLLLVHGRWSYRRLAEMIANFFYKTLVFTFSLFWYQICNNFDGSYLFDYTYILLYNLAFTSLPVILMSILDQDVDDKVSLAVPELYQRGILRLEWSQKKFWIYMSDALYQSVICFFFTYLLFYTGGFVTPSGLQLNQRESMGVFVATSAIVVANVYVLLNQYRWDWLFSLIVLLSVLLLFFWTGVYTLSLYSAAFYGAANQVYGSLIFWACVLVTTTACLLPRFTAKAAQKCFRPMDVDIIREKIRLGEFAYLSDMEPDQVGVTSISSSLTKEKLDGNVPTVSASNGSDSVTANSDGIISSNGKQHFI</sequence>
<name>A0ACC3TPG5_9ASCO</name>
<protein>
    <submittedName>
        <fullName evidence="1">Uncharacterized protein</fullName>
    </submittedName>
</protein>
<reference evidence="2" key="1">
    <citation type="journal article" date="2024" name="Front. Bioeng. Biotechnol.">
        <title>Genome-scale model development and genomic sequencing of the oleaginous clade Lipomyces.</title>
        <authorList>
            <person name="Czajka J.J."/>
            <person name="Han Y."/>
            <person name="Kim J."/>
            <person name="Mondo S.J."/>
            <person name="Hofstad B.A."/>
            <person name="Robles A."/>
            <person name="Haridas S."/>
            <person name="Riley R."/>
            <person name="LaButti K."/>
            <person name="Pangilinan J."/>
            <person name="Andreopoulos W."/>
            <person name="Lipzen A."/>
            <person name="Yan J."/>
            <person name="Wang M."/>
            <person name="Ng V."/>
            <person name="Grigoriev I.V."/>
            <person name="Spatafora J.W."/>
            <person name="Magnuson J.K."/>
            <person name="Baker S.E."/>
            <person name="Pomraning K.R."/>
        </authorList>
    </citation>
    <scope>NUCLEOTIDE SEQUENCE [LARGE SCALE GENOMIC DNA]</scope>
    <source>
        <strain evidence="2">CBS 10300</strain>
    </source>
</reference>